<evidence type="ECO:0008006" key="3">
    <source>
        <dbReference type="Google" id="ProtNLM"/>
    </source>
</evidence>
<proteinExistence type="predicted"/>
<evidence type="ECO:0000313" key="1">
    <source>
        <dbReference type="EMBL" id="MBA0640394.1"/>
    </source>
</evidence>
<comment type="caution">
    <text evidence="1">The sequence shown here is derived from an EMBL/GenBank/DDBJ whole genome shotgun (WGS) entry which is preliminary data.</text>
</comment>
<dbReference type="AlphaFoldDB" id="A0A7J8TQK3"/>
<gene>
    <name evidence="1" type="ORF">Goklo_023336</name>
</gene>
<dbReference type="Proteomes" id="UP000593573">
    <property type="component" value="Unassembled WGS sequence"/>
</dbReference>
<keyword evidence="2" id="KW-1185">Reference proteome</keyword>
<protein>
    <recommendedName>
        <fullName evidence="3">RNase H type-1 domain-containing protein</fullName>
    </recommendedName>
</protein>
<dbReference type="OrthoDB" id="1748424at2759"/>
<sequence length="43" mass="4601">MTRGEPLVGEWAYLNTDGVVRVDSGAAAARGVLRDKNGEWILG</sequence>
<evidence type="ECO:0000313" key="2">
    <source>
        <dbReference type="Proteomes" id="UP000593573"/>
    </source>
</evidence>
<accession>A0A7J8TQK3</accession>
<dbReference type="EMBL" id="JABFAB010000001">
    <property type="protein sequence ID" value="MBA0640394.1"/>
    <property type="molecule type" value="Genomic_DNA"/>
</dbReference>
<reference evidence="1 2" key="1">
    <citation type="journal article" date="2019" name="Genome Biol. Evol.">
        <title>Insights into the evolution of the New World diploid cottons (Gossypium, subgenus Houzingenia) based on genome sequencing.</title>
        <authorList>
            <person name="Grover C.E."/>
            <person name="Arick M.A. 2nd"/>
            <person name="Thrash A."/>
            <person name="Conover J.L."/>
            <person name="Sanders W.S."/>
            <person name="Peterson D.G."/>
            <person name="Frelichowski J.E."/>
            <person name="Scheffler J.A."/>
            <person name="Scheffler B.E."/>
            <person name="Wendel J.F."/>
        </authorList>
    </citation>
    <scope>NUCLEOTIDE SEQUENCE [LARGE SCALE GENOMIC DNA]</scope>
    <source>
        <strain evidence="1">57</strain>
        <tissue evidence="1">Leaf</tissue>
    </source>
</reference>
<organism evidence="1 2">
    <name type="scientific">Gossypium klotzschianum</name>
    <dbReference type="NCBI Taxonomy" id="34286"/>
    <lineage>
        <taxon>Eukaryota</taxon>
        <taxon>Viridiplantae</taxon>
        <taxon>Streptophyta</taxon>
        <taxon>Embryophyta</taxon>
        <taxon>Tracheophyta</taxon>
        <taxon>Spermatophyta</taxon>
        <taxon>Magnoliopsida</taxon>
        <taxon>eudicotyledons</taxon>
        <taxon>Gunneridae</taxon>
        <taxon>Pentapetalae</taxon>
        <taxon>rosids</taxon>
        <taxon>malvids</taxon>
        <taxon>Malvales</taxon>
        <taxon>Malvaceae</taxon>
        <taxon>Malvoideae</taxon>
        <taxon>Gossypium</taxon>
    </lineage>
</organism>
<name>A0A7J8TQK3_9ROSI</name>